<dbReference type="InterPro" id="IPR053060">
    <property type="entry name" value="Cytokinesis_Signaling_Reg"/>
</dbReference>
<protein>
    <recommendedName>
        <fullName evidence="1">Arrestin C-terminal-like domain-containing protein</fullName>
    </recommendedName>
</protein>
<dbReference type="SMART" id="SM01017">
    <property type="entry name" value="Arrestin_C"/>
    <property type="match status" value="1"/>
</dbReference>
<accession>A0A9W9K9W6</accession>
<dbReference type="GO" id="GO:0000935">
    <property type="term" value="C:division septum"/>
    <property type="evidence" value="ECO:0007669"/>
    <property type="project" value="TreeGrafter"/>
</dbReference>
<name>A0A9W9K9W6_9EURO</name>
<dbReference type="AlphaFoldDB" id="A0A9W9K9W6"/>
<dbReference type="GeneID" id="81356440"/>
<dbReference type="EMBL" id="JAPQKI010000005">
    <property type="protein sequence ID" value="KAJ5097966.1"/>
    <property type="molecule type" value="Genomic_DNA"/>
</dbReference>
<dbReference type="Pfam" id="PF02752">
    <property type="entry name" value="Arrestin_C"/>
    <property type="match status" value="1"/>
</dbReference>
<organism evidence="2 3">
    <name type="scientific">Penicillium argentinense</name>
    <dbReference type="NCBI Taxonomy" id="1131581"/>
    <lineage>
        <taxon>Eukaryota</taxon>
        <taxon>Fungi</taxon>
        <taxon>Dikarya</taxon>
        <taxon>Ascomycota</taxon>
        <taxon>Pezizomycotina</taxon>
        <taxon>Eurotiomycetes</taxon>
        <taxon>Eurotiomycetidae</taxon>
        <taxon>Eurotiales</taxon>
        <taxon>Aspergillaceae</taxon>
        <taxon>Penicillium</taxon>
    </lineage>
</organism>
<comment type="caution">
    <text evidence="2">The sequence shown here is derived from an EMBL/GenBank/DDBJ whole genome shotgun (WGS) entry which is preliminary data.</text>
</comment>
<evidence type="ECO:0000313" key="2">
    <source>
        <dbReference type="EMBL" id="KAJ5097966.1"/>
    </source>
</evidence>
<dbReference type="Proteomes" id="UP001149074">
    <property type="component" value="Unassembled WGS sequence"/>
</dbReference>
<dbReference type="PANTHER" id="PTHR36419">
    <property type="entry name" value="ARRESTIN FAMILY PROTEIN 1"/>
    <property type="match status" value="1"/>
</dbReference>
<sequence>MAAFVRVSGPANGNFLIGYPGISATMVSALRFGPRVVSHPTCDPLDSRPNLELGAVKYILTRHTLTSQPRIEGKVEIRPSIGITAPVNVSLVTISLLRRETIHPSADSVTKKRLAPPRKEVTDIVGKEMLLFRCPAGKEFEEVIAMDLPFVLFIPFGRGGRDASRRVPPASLQLPSRTAETYYEMVVMIQQGQSEQRKYTFPVPIARYDTLSTFGMYNRPESAERVSDHLVTLAISLPRWSYGPLDPVSVYVKLSPNQDWMGKARKVTINKITIGIDEEIIYNHEGDEPQRKIKTLTKKTEAVGVRLPQSGYLTNLGLVFPAKDMRDSEGILPRSRAAFPMYGVSGFTTTASLYKIEYYLTVRAHLTSARDITIRQPIVVCPLDHVGCKEEMEAIEQAARDAAHVNPDNPMLPLPAIVRPNDPNALNHLGVALVGNQKKPLID</sequence>
<feature type="domain" description="Arrestin C-terminal-like" evidence="1">
    <location>
        <begin position="227"/>
        <end position="383"/>
    </location>
</feature>
<evidence type="ECO:0000259" key="1">
    <source>
        <dbReference type="SMART" id="SM01017"/>
    </source>
</evidence>
<proteinExistence type="predicted"/>
<dbReference type="RefSeq" id="XP_056473620.1">
    <property type="nucleotide sequence ID" value="XM_056617461.1"/>
</dbReference>
<dbReference type="OrthoDB" id="4001642at2759"/>
<dbReference type="PANTHER" id="PTHR36419:SF1">
    <property type="entry name" value="RHO1 GEF LOCALIZING PROTEIN 1"/>
    <property type="match status" value="1"/>
</dbReference>
<reference evidence="2" key="1">
    <citation type="submission" date="2022-11" db="EMBL/GenBank/DDBJ databases">
        <authorList>
            <person name="Petersen C."/>
        </authorList>
    </citation>
    <scope>NUCLEOTIDE SEQUENCE</scope>
    <source>
        <strain evidence="2">IBT 30761</strain>
    </source>
</reference>
<dbReference type="InterPro" id="IPR011022">
    <property type="entry name" value="Arrestin_C-like"/>
</dbReference>
<dbReference type="GO" id="GO:0000917">
    <property type="term" value="P:division septum assembly"/>
    <property type="evidence" value="ECO:0007669"/>
    <property type="project" value="TreeGrafter"/>
</dbReference>
<evidence type="ECO:0000313" key="3">
    <source>
        <dbReference type="Proteomes" id="UP001149074"/>
    </source>
</evidence>
<gene>
    <name evidence="2" type="ORF">N7532_004967</name>
</gene>
<reference evidence="2" key="2">
    <citation type="journal article" date="2023" name="IMA Fungus">
        <title>Comparative genomic study of the Penicillium genus elucidates a diverse pangenome and 15 lateral gene transfer events.</title>
        <authorList>
            <person name="Petersen C."/>
            <person name="Sorensen T."/>
            <person name="Nielsen M.R."/>
            <person name="Sondergaard T.E."/>
            <person name="Sorensen J.L."/>
            <person name="Fitzpatrick D.A."/>
            <person name="Frisvad J.C."/>
            <person name="Nielsen K.L."/>
        </authorList>
    </citation>
    <scope>NUCLEOTIDE SEQUENCE</scope>
    <source>
        <strain evidence="2">IBT 30761</strain>
    </source>
</reference>
<keyword evidence="3" id="KW-1185">Reference proteome</keyword>